<evidence type="ECO:0000256" key="2">
    <source>
        <dbReference type="ARBA" id="ARBA00022692"/>
    </source>
</evidence>
<dbReference type="InterPro" id="IPR007016">
    <property type="entry name" value="O-antigen_ligase-rel_domated"/>
</dbReference>
<evidence type="ECO:0000256" key="5">
    <source>
        <dbReference type="SAM" id="Phobius"/>
    </source>
</evidence>
<keyword evidence="2 5" id="KW-0812">Transmembrane</keyword>
<protein>
    <submittedName>
        <fullName evidence="7">O-antigen ligase domain-containing protein</fullName>
    </submittedName>
</protein>
<dbReference type="Proteomes" id="UP000274271">
    <property type="component" value="Unassembled WGS sequence"/>
</dbReference>
<keyword evidence="8" id="KW-1185">Reference proteome</keyword>
<dbReference type="AlphaFoldDB" id="A0A3P1CX47"/>
<feature type="transmembrane region" description="Helical" evidence="5">
    <location>
        <begin position="31"/>
        <end position="52"/>
    </location>
</feature>
<comment type="subcellular location">
    <subcellularLocation>
        <location evidence="1">Membrane</location>
        <topology evidence="1">Multi-pass membrane protein</topology>
    </subcellularLocation>
</comment>
<feature type="transmembrane region" description="Helical" evidence="5">
    <location>
        <begin position="161"/>
        <end position="180"/>
    </location>
</feature>
<feature type="domain" description="O-antigen ligase-related" evidence="6">
    <location>
        <begin position="288"/>
        <end position="440"/>
    </location>
</feature>
<dbReference type="PANTHER" id="PTHR37422">
    <property type="entry name" value="TEICHURONIC ACID BIOSYNTHESIS PROTEIN TUAE"/>
    <property type="match status" value="1"/>
</dbReference>
<evidence type="ECO:0000256" key="3">
    <source>
        <dbReference type="ARBA" id="ARBA00022989"/>
    </source>
</evidence>
<feature type="transmembrane region" description="Helical" evidence="5">
    <location>
        <begin position="58"/>
        <end position="77"/>
    </location>
</feature>
<gene>
    <name evidence="7" type="ORF">EHT87_03930</name>
</gene>
<accession>A0A3P1CX47</accession>
<feature type="transmembrane region" description="Helical" evidence="5">
    <location>
        <begin position="460"/>
        <end position="479"/>
    </location>
</feature>
<proteinExistence type="predicted"/>
<feature type="transmembrane region" description="Helical" evidence="5">
    <location>
        <begin position="423"/>
        <end position="448"/>
    </location>
</feature>
<keyword evidence="7" id="KW-0436">Ligase</keyword>
<dbReference type="Pfam" id="PF04932">
    <property type="entry name" value="Wzy_C"/>
    <property type="match status" value="1"/>
</dbReference>
<evidence type="ECO:0000313" key="7">
    <source>
        <dbReference type="EMBL" id="RRB17444.1"/>
    </source>
</evidence>
<reference evidence="7 8" key="1">
    <citation type="submission" date="2018-11" db="EMBL/GenBank/DDBJ databases">
        <authorList>
            <person name="Zhou Z."/>
            <person name="Wang G."/>
        </authorList>
    </citation>
    <scope>NUCLEOTIDE SEQUENCE [LARGE SCALE GENOMIC DNA]</scope>
    <source>
        <strain evidence="7 8">KCTC42998</strain>
    </source>
</reference>
<feature type="transmembrane region" description="Helical" evidence="5">
    <location>
        <begin position="258"/>
        <end position="275"/>
    </location>
</feature>
<evidence type="ECO:0000256" key="4">
    <source>
        <dbReference type="ARBA" id="ARBA00023136"/>
    </source>
</evidence>
<dbReference type="GO" id="GO:0016874">
    <property type="term" value="F:ligase activity"/>
    <property type="evidence" value="ECO:0007669"/>
    <property type="project" value="UniProtKB-KW"/>
</dbReference>
<evidence type="ECO:0000256" key="1">
    <source>
        <dbReference type="ARBA" id="ARBA00004141"/>
    </source>
</evidence>
<dbReference type="InterPro" id="IPR051533">
    <property type="entry name" value="WaaL-like"/>
</dbReference>
<dbReference type="PANTHER" id="PTHR37422:SF13">
    <property type="entry name" value="LIPOPOLYSACCHARIDE BIOSYNTHESIS PROTEIN PA4999-RELATED"/>
    <property type="match status" value="1"/>
</dbReference>
<keyword evidence="3 5" id="KW-1133">Transmembrane helix</keyword>
<evidence type="ECO:0000313" key="8">
    <source>
        <dbReference type="Proteomes" id="UP000274271"/>
    </source>
</evidence>
<feature type="transmembrane region" description="Helical" evidence="5">
    <location>
        <begin position="138"/>
        <end position="155"/>
    </location>
</feature>
<sequence>MTGSKLSTRRYPFIRKSYAMPTNLNRLPGKAVALLSLPQLLLHIVGLLLVGHLCLSDLVNPTIGYPIGFAAILFLLIRLLFRRFYLDYVLIIFTCSHFYYGNNHGGLWNYINVLALLVIAFVEPWWEGTSNLTPFQKTVLGGLFLVNALGLVFVAESSVSGRMEGFLVSLSYAFLFLFILQLPATTALFSRLLLVMAGVGLWFVVIALSQKTHFLESVSPLLPKGNGDGLENNGWETYENKSERADGPFKDFELFAEYASLLYAVFFPILIGQVSRYFRMKAIIPALAVIGSFLCVLMTATRSSILLLIPVTFFYLFYYRSQFVRKPALLGAVGAFVGLIVLVGPYIGLDYVMERLNELDVNRLSSGSAKSAEAINRGETYQAGLERLLDQDWLIGYGYGVSEHYSMAFFGIPNSEMRDYHNLYLSLPITLGWIGTGLFILLLLNHAFQTLVACRSAPQPHLEALVVGMAVFWAVFFINEFKIQAIREPNYLMLIWCWLGFSIQANRLAVGSVSNEFRMQTDRHPEPVLH</sequence>
<feature type="transmembrane region" description="Helical" evidence="5">
    <location>
        <begin position="107"/>
        <end position="126"/>
    </location>
</feature>
<organism evidence="7 8">
    <name type="scientific">Larkinella knui</name>
    <dbReference type="NCBI Taxonomy" id="2025310"/>
    <lineage>
        <taxon>Bacteria</taxon>
        <taxon>Pseudomonadati</taxon>
        <taxon>Bacteroidota</taxon>
        <taxon>Cytophagia</taxon>
        <taxon>Cytophagales</taxon>
        <taxon>Spirosomataceae</taxon>
        <taxon>Larkinella</taxon>
    </lineage>
</organism>
<keyword evidence="4 5" id="KW-0472">Membrane</keyword>
<feature type="transmembrane region" description="Helical" evidence="5">
    <location>
        <begin position="328"/>
        <end position="349"/>
    </location>
</feature>
<dbReference type="GO" id="GO:0016020">
    <property type="term" value="C:membrane"/>
    <property type="evidence" value="ECO:0007669"/>
    <property type="project" value="UniProtKB-SubCell"/>
</dbReference>
<evidence type="ECO:0000259" key="6">
    <source>
        <dbReference type="Pfam" id="PF04932"/>
    </source>
</evidence>
<dbReference type="OrthoDB" id="925546at2"/>
<comment type="caution">
    <text evidence="7">The sequence shown here is derived from an EMBL/GenBank/DDBJ whole genome shotgun (WGS) entry which is preliminary data.</text>
</comment>
<name>A0A3P1CX47_9BACT</name>
<feature type="transmembrane region" description="Helical" evidence="5">
    <location>
        <begin position="192"/>
        <end position="210"/>
    </location>
</feature>
<feature type="transmembrane region" description="Helical" evidence="5">
    <location>
        <begin position="282"/>
        <end position="299"/>
    </location>
</feature>
<dbReference type="EMBL" id="RQJP01000001">
    <property type="protein sequence ID" value="RRB17444.1"/>
    <property type="molecule type" value="Genomic_DNA"/>
</dbReference>